<dbReference type="EMBL" id="JARIHO010000049">
    <property type="protein sequence ID" value="KAJ7321915.1"/>
    <property type="molecule type" value="Genomic_DNA"/>
</dbReference>
<dbReference type="GO" id="GO:0005506">
    <property type="term" value="F:iron ion binding"/>
    <property type="evidence" value="ECO:0007669"/>
    <property type="project" value="InterPro"/>
</dbReference>
<dbReference type="GO" id="GO:0004497">
    <property type="term" value="F:monooxygenase activity"/>
    <property type="evidence" value="ECO:0007669"/>
    <property type="project" value="UniProtKB-KW"/>
</dbReference>
<dbReference type="Proteomes" id="UP001218218">
    <property type="component" value="Unassembled WGS sequence"/>
</dbReference>
<evidence type="ECO:0000256" key="8">
    <source>
        <dbReference type="ARBA" id="ARBA00023033"/>
    </source>
</evidence>
<comment type="cofactor">
    <cofactor evidence="1 9">
        <name>heme</name>
        <dbReference type="ChEBI" id="CHEBI:30413"/>
    </cofactor>
</comment>
<dbReference type="Gene3D" id="1.10.630.10">
    <property type="entry name" value="Cytochrome P450"/>
    <property type="match status" value="1"/>
</dbReference>
<evidence type="ECO:0000256" key="2">
    <source>
        <dbReference type="ARBA" id="ARBA00005179"/>
    </source>
</evidence>
<keyword evidence="12" id="KW-1185">Reference proteome</keyword>
<dbReference type="GO" id="GO:0016705">
    <property type="term" value="F:oxidoreductase activity, acting on paired donors, with incorporation or reduction of molecular oxygen"/>
    <property type="evidence" value="ECO:0007669"/>
    <property type="project" value="InterPro"/>
</dbReference>
<sequence>MRSQLSSAKTVPVPLYSSACNIQTHPTFMPLILYCIIALAGCLGLLLILRRKRRALMLPPGPPGDPLIGHLLRMPSTDSALVFHEWAKTYGDVMCLEVLGRTMIILDSYQAAKDLLEKRGTIYSDRPKLTLYELLGWKPSLAFLSYGKRLNKHRAMHQSYLNRNKAEDFKVMQTQEARTLVQKLFESTPDEYEKCIGRFATGIITQIVAGHRITSNDDPYLQMSHIILEAAAEIGTPGGSPVDFFPILQHFPSWFPGASHMGVVRARRSTVQELYEYPLRTVKNQRTIGQAQPSFILQQLEAMDPIEDDLDLKSAAAIMFGAGEATTWSAVSIFLLAMILHPEYQVMAQKEIDSVVGDQRLPEFEDRENLPLVDCIVQETLRWRSGVPLGIPHSVREDDLYRGMLIPKGSLVFANITGMSLDESVYSDAACFYPERFLPKPAGRGEPYFNNTVFGFGRRICTGQYVAENSLWVAIASILASCKIVNAVDEYGNIIVPDPTFTEGLGSHPKDTRCIISPRSLSAKTLIREALI</sequence>
<evidence type="ECO:0000256" key="4">
    <source>
        <dbReference type="ARBA" id="ARBA00022617"/>
    </source>
</evidence>
<evidence type="ECO:0000256" key="6">
    <source>
        <dbReference type="ARBA" id="ARBA00023002"/>
    </source>
</evidence>
<keyword evidence="7 9" id="KW-0408">Iron</keyword>
<accession>A0AAD6ZGQ5</accession>
<dbReference type="PANTHER" id="PTHR46300">
    <property type="entry name" value="P450, PUTATIVE (EUROFUNG)-RELATED-RELATED"/>
    <property type="match status" value="1"/>
</dbReference>
<keyword evidence="5 9" id="KW-0479">Metal-binding</keyword>
<dbReference type="AlphaFoldDB" id="A0AAD6ZGQ5"/>
<evidence type="ECO:0000256" key="5">
    <source>
        <dbReference type="ARBA" id="ARBA00022723"/>
    </source>
</evidence>
<evidence type="ECO:0000256" key="10">
    <source>
        <dbReference type="SAM" id="Phobius"/>
    </source>
</evidence>
<keyword evidence="10" id="KW-1133">Transmembrane helix</keyword>
<keyword evidence="10" id="KW-0472">Membrane</keyword>
<dbReference type="InterPro" id="IPR001128">
    <property type="entry name" value="Cyt_P450"/>
</dbReference>
<dbReference type="GO" id="GO:0020037">
    <property type="term" value="F:heme binding"/>
    <property type="evidence" value="ECO:0007669"/>
    <property type="project" value="InterPro"/>
</dbReference>
<evidence type="ECO:0000256" key="3">
    <source>
        <dbReference type="ARBA" id="ARBA00010617"/>
    </source>
</evidence>
<evidence type="ECO:0000256" key="9">
    <source>
        <dbReference type="PIRSR" id="PIRSR602401-1"/>
    </source>
</evidence>
<keyword evidence="6" id="KW-0560">Oxidoreductase</keyword>
<evidence type="ECO:0000256" key="1">
    <source>
        <dbReference type="ARBA" id="ARBA00001971"/>
    </source>
</evidence>
<comment type="pathway">
    <text evidence="2">Secondary metabolite biosynthesis.</text>
</comment>
<keyword evidence="4 9" id="KW-0349">Heme</keyword>
<evidence type="ECO:0000313" key="11">
    <source>
        <dbReference type="EMBL" id="KAJ7321915.1"/>
    </source>
</evidence>
<feature type="transmembrane region" description="Helical" evidence="10">
    <location>
        <begin position="31"/>
        <end position="49"/>
    </location>
</feature>
<comment type="similarity">
    <text evidence="3">Belongs to the cytochrome P450 family.</text>
</comment>
<dbReference type="CDD" id="cd11065">
    <property type="entry name" value="CYP64-like"/>
    <property type="match status" value="1"/>
</dbReference>
<comment type="caution">
    <text evidence="11">The sequence shown here is derived from an EMBL/GenBank/DDBJ whole genome shotgun (WGS) entry which is preliminary data.</text>
</comment>
<keyword evidence="8" id="KW-0503">Monooxygenase</keyword>
<evidence type="ECO:0000313" key="12">
    <source>
        <dbReference type="Proteomes" id="UP001218218"/>
    </source>
</evidence>
<name>A0AAD6ZGQ5_9AGAR</name>
<dbReference type="PANTHER" id="PTHR46300:SF5">
    <property type="entry name" value="CYTOCHROME P450"/>
    <property type="match status" value="1"/>
</dbReference>
<evidence type="ECO:0000256" key="7">
    <source>
        <dbReference type="ARBA" id="ARBA00023004"/>
    </source>
</evidence>
<feature type="binding site" description="axial binding residue" evidence="9">
    <location>
        <position position="461"/>
    </location>
    <ligand>
        <name>heme</name>
        <dbReference type="ChEBI" id="CHEBI:30413"/>
    </ligand>
    <ligandPart>
        <name>Fe</name>
        <dbReference type="ChEBI" id="CHEBI:18248"/>
    </ligandPart>
</feature>
<dbReference type="Pfam" id="PF00067">
    <property type="entry name" value="p450"/>
    <property type="match status" value="1"/>
</dbReference>
<organism evidence="11 12">
    <name type="scientific">Mycena albidolilacea</name>
    <dbReference type="NCBI Taxonomy" id="1033008"/>
    <lineage>
        <taxon>Eukaryota</taxon>
        <taxon>Fungi</taxon>
        <taxon>Dikarya</taxon>
        <taxon>Basidiomycota</taxon>
        <taxon>Agaricomycotina</taxon>
        <taxon>Agaricomycetes</taxon>
        <taxon>Agaricomycetidae</taxon>
        <taxon>Agaricales</taxon>
        <taxon>Marasmiineae</taxon>
        <taxon>Mycenaceae</taxon>
        <taxon>Mycena</taxon>
    </lineage>
</organism>
<dbReference type="InterPro" id="IPR036396">
    <property type="entry name" value="Cyt_P450_sf"/>
</dbReference>
<dbReference type="PRINTS" id="PR00463">
    <property type="entry name" value="EP450I"/>
</dbReference>
<proteinExistence type="inferred from homology"/>
<dbReference type="InterPro" id="IPR050364">
    <property type="entry name" value="Cytochrome_P450_fung"/>
</dbReference>
<reference evidence="11" key="1">
    <citation type="submission" date="2023-03" db="EMBL/GenBank/DDBJ databases">
        <title>Massive genome expansion in bonnet fungi (Mycena s.s.) driven by repeated elements and novel gene families across ecological guilds.</title>
        <authorList>
            <consortium name="Lawrence Berkeley National Laboratory"/>
            <person name="Harder C.B."/>
            <person name="Miyauchi S."/>
            <person name="Viragh M."/>
            <person name="Kuo A."/>
            <person name="Thoen E."/>
            <person name="Andreopoulos B."/>
            <person name="Lu D."/>
            <person name="Skrede I."/>
            <person name="Drula E."/>
            <person name="Henrissat B."/>
            <person name="Morin E."/>
            <person name="Kohler A."/>
            <person name="Barry K."/>
            <person name="LaButti K."/>
            <person name="Morin E."/>
            <person name="Salamov A."/>
            <person name="Lipzen A."/>
            <person name="Mereny Z."/>
            <person name="Hegedus B."/>
            <person name="Baldrian P."/>
            <person name="Stursova M."/>
            <person name="Weitz H."/>
            <person name="Taylor A."/>
            <person name="Grigoriev I.V."/>
            <person name="Nagy L.G."/>
            <person name="Martin F."/>
            <person name="Kauserud H."/>
        </authorList>
    </citation>
    <scope>NUCLEOTIDE SEQUENCE</scope>
    <source>
        <strain evidence="11">CBHHK002</strain>
    </source>
</reference>
<keyword evidence="10" id="KW-0812">Transmembrane</keyword>
<dbReference type="SUPFAM" id="SSF48264">
    <property type="entry name" value="Cytochrome P450"/>
    <property type="match status" value="1"/>
</dbReference>
<protein>
    <submittedName>
        <fullName evidence="11">Cytochrome P450</fullName>
    </submittedName>
</protein>
<gene>
    <name evidence="11" type="ORF">DFH08DRAFT_888914</name>
</gene>
<dbReference type="InterPro" id="IPR002401">
    <property type="entry name" value="Cyt_P450_E_grp-I"/>
</dbReference>